<evidence type="ECO:0000313" key="7">
    <source>
        <dbReference type="Proteomes" id="UP000193411"/>
    </source>
</evidence>
<dbReference type="Pfam" id="PF05091">
    <property type="entry name" value="eIF-3_zeta"/>
    <property type="match status" value="1"/>
</dbReference>
<feature type="compositionally biased region" description="Low complexity" evidence="5">
    <location>
        <begin position="60"/>
        <end position="79"/>
    </location>
</feature>
<proteinExistence type="predicted"/>
<sequence length="618" mass="65596">MSFTLNNVPKGPAFGPSPTSSCRPYDMPYTPFNKQDKLCRIADWISADDAPTYGQGGRPGQQQHQRAGQQQQQQSQRGGRQAGGGRNAPDAGADGAFGFKQEYDEASFATVSASGRTAAVVAPSASLLAARGGLSAMGGGRGGRGGAGAGGRGGRGGASAGGARAPLSNARPAGVSSGRPAGSSGGFRGGRGGYAGNFVPRVVRDASVNVQPEWSVVGELDLPRIYKHGAMDSIPEPELISMYGSVGTYSKVFDRVSTKNEMALAVSDRSNAKSSSPSTLEDPVLIELVETSAAGGLDKPTIFATDAILSQIMMAPRAVYSWDLVVTRLGEHVIVLDKRPGELDLASVNENANETPQDHPTDKEHPNNPGNIAIEATYINANYSQQVVDHDKRVSLGGEPPILQGVADEEKPSAAYMYKKYSFEDYMDVIVRTEVDAVTEMPGGKGGATAMATVRALNQVPGLPGNTGDWRKALDSQRGAVMATEMRNNTYKLARWITQALLAETDVLKVGFVARAAPRDVSRHTILGVTTYKPQEFATQMNLSMTQGFGVVYALMEAAVQQPPGKYVLLKDPNRQFLKLYQIPMEPLAPEFVVGPSDPFADCVPEVEEEHDGSDLDD</sequence>
<dbReference type="PANTHER" id="PTHR12399:SF0">
    <property type="entry name" value="EUKARYOTIC TRANSLATION INITIATION FACTOR 3 SUBUNIT D"/>
    <property type="match status" value="1"/>
</dbReference>
<feature type="region of interest" description="Disordered" evidence="5">
    <location>
        <begin position="137"/>
        <end position="189"/>
    </location>
</feature>
<dbReference type="GO" id="GO:0003723">
    <property type="term" value="F:RNA binding"/>
    <property type="evidence" value="ECO:0007669"/>
    <property type="project" value="UniProtKB-KW"/>
</dbReference>
<feature type="region of interest" description="Disordered" evidence="5">
    <location>
        <begin position="48"/>
        <end position="96"/>
    </location>
</feature>
<evidence type="ECO:0000313" key="6">
    <source>
        <dbReference type="EMBL" id="ORZ33459.1"/>
    </source>
</evidence>
<evidence type="ECO:0000256" key="2">
    <source>
        <dbReference type="ARBA" id="ARBA00022540"/>
    </source>
</evidence>
<keyword evidence="3" id="KW-0694">RNA-binding</keyword>
<evidence type="ECO:0000256" key="4">
    <source>
        <dbReference type="ARBA" id="ARBA00022917"/>
    </source>
</evidence>
<reference evidence="6 7" key="1">
    <citation type="submission" date="2016-07" db="EMBL/GenBank/DDBJ databases">
        <title>Pervasive Adenine N6-methylation of Active Genes in Fungi.</title>
        <authorList>
            <consortium name="DOE Joint Genome Institute"/>
            <person name="Mondo S.J."/>
            <person name="Dannebaum R.O."/>
            <person name="Kuo R.C."/>
            <person name="Labutti K."/>
            <person name="Haridas S."/>
            <person name="Kuo A."/>
            <person name="Salamov A."/>
            <person name="Ahrendt S.R."/>
            <person name="Lipzen A."/>
            <person name="Sullivan W."/>
            <person name="Andreopoulos W.B."/>
            <person name="Clum A."/>
            <person name="Lindquist E."/>
            <person name="Daum C."/>
            <person name="Ramamoorthy G.K."/>
            <person name="Gryganskyi A."/>
            <person name="Culley D."/>
            <person name="Magnuson J.K."/>
            <person name="James T.Y."/>
            <person name="O'Malley M.A."/>
            <person name="Stajich J.E."/>
            <person name="Spatafora J.W."/>
            <person name="Visel A."/>
            <person name="Grigoriev I.V."/>
        </authorList>
    </citation>
    <scope>NUCLEOTIDE SEQUENCE [LARGE SCALE GENOMIC DNA]</scope>
    <source>
        <strain evidence="6 7">PL171</strain>
    </source>
</reference>
<dbReference type="EMBL" id="MCFL01000035">
    <property type="protein sequence ID" value="ORZ33459.1"/>
    <property type="molecule type" value="Genomic_DNA"/>
</dbReference>
<evidence type="ECO:0000256" key="1">
    <source>
        <dbReference type="ARBA" id="ARBA00022490"/>
    </source>
</evidence>
<keyword evidence="1" id="KW-0963">Cytoplasm</keyword>
<dbReference type="InterPro" id="IPR007783">
    <property type="entry name" value="eIF3d"/>
</dbReference>
<dbReference type="GO" id="GO:0005852">
    <property type="term" value="C:eukaryotic translation initiation factor 3 complex"/>
    <property type="evidence" value="ECO:0007669"/>
    <property type="project" value="InterPro"/>
</dbReference>
<comment type="caution">
    <text evidence="6">The sequence shown here is derived from an EMBL/GenBank/DDBJ whole genome shotgun (WGS) entry which is preliminary data.</text>
</comment>
<evidence type="ECO:0000256" key="3">
    <source>
        <dbReference type="ARBA" id="ARBA00022884"/>
    </source>
</evidence>
<dbReference type="PANTHER" id="PTHR12399">
    <property type="entry name" value="EUKARYOTIC TRANSLATION INITIATION FACTOR 3 SUBUNIT 7"/>
    <property type="match status" value="1"/>
</dbReference>
<feature type="compositionally biased region" description="Low complexity" evidence="5">
    <location>
        <begin position="173"/>
        <end position="182"/>
    </location>
</feature>
<keyword evidence="2 6" id="KW-0396">Initiation factor</keyword>
<dbReference type="OrthoDB" id="16538at2759"/>
<dbReference type="AlphaFoldDB" id="A0A1Y2HFY9"/>
<dbReference type="STRING" id="765915.A0A1Y2HFY9"/>
<dbReference type="GO" id="GO:0003743">
    <property type="term" value="F:translation initiation factor activity"/>
    <property type="evidence" value="ECO:0007669"/>
    <property type="project" value="UniProtKB-KW"/>
</dbReference>
<keyword evidence="4" id="KW-0648">Protein biosynthesis</keyword>
<gene>
    <name evidence="6" type="ORF">BCR44DRAFT_55312</name>
</gene>
<protein>
    <submittedName>
        <fullName evidence="6">Eukaryotic translation initiation factor 3 subunit D</fullName>
    </submittedName>
</protein>
<dbReference type="PIRSF" id="PIRSF016281">
    <property type="entry name" value="EIF-3_zeta"/>
    <property type="match status" value="1"/>
</dbReference>
<evidence type="ECO:0000256" key="5">
    <source>
        <dbReference type="SAM" id="MobiDB-lite"/>
    </source>
</evidence>
<feature type="region of interest" description="Disordered" evidence="5">
    <location>
        <begin position="1"/>
        <end position="29"/>
    </location>
</feature>
<organism evidence="6 7">
    <name type="scientific">Catenaria anguillulae PL171</name>
    <dbReference type="NCBI Taxonomy" id="765915"/>
    <lineage>
        <taxon>Eukaryota</taxon>
        <taxon>Fungi</taxon>
        <taxon>Fungi incertae sedis</taxon>
        <taxon>Blastocladiomycota</taxon>
        <taxon>Blastocladiomycetes</taxon>
        <taxon>Blastocladiales</taxon>
        <taxon>Catenariaceae</taxon>
        <taxon>Catenaria</taxon>
    </lineage>
</organism>
<keyword evidence="7" id="KW-1185">Reference proteome</keyword>
<feature type="compositionally biased region" description="Gly residues" evidence="5">
    <location>
        <begin position="137"/>
        <end position="160"/>
    </location>
</feature>
<dbReference type="Proteomes" id="UP000193411">
    <property type="component" value="Unassembled WGS sequence"/>
</dbReference>
<name>A0A1Y2HFY9_9FUNG</name>
<accession>A0A1Y2HFY9</accession>